<keyword evidence="3" id="KW-1185">Reference proteome</keyword>
<dbReference type="AlphaFoldDB" id="A0A5S4GXA5"/>
<feature type="compositionally biased region" description="Polar residues" evidence="1">
    <location>
        <begin position="1"/>
        <end position="15"/>
    </location>
</feature>
<evidence type="ECO:0000313" key="3">
    <source>
        <dbReference type="Proteomes" id="UP000305238"/>
    </source>
</evidence>
<evidence type="ECO:0000313" key="2">
    <source>
        <dbReference type="EMBL" id="TMR37546.1"/>
    </source>
</evidence>
<dbReference type="Proteomes" id="UP000305238">
    <property type="component" value="Unassembled WGS sequence"/>
</dbReference>
<comment type="caution">
    <text evidence="2">The sequence shown here is derived from an EMBL/GenBank/DDBJ whole genome shotgun (WGS) entry which is preliminary data.</text>
</comment>
<reference evidence="2 3" key="1">
    <citation type="submission" date="2019-05" db="EMBL/GenBank/DDBJ databases">
        <title>Draft genome sequence of Actinomadura geliboluensis A8036.</title>
        <authorList>
            <person name="Saricaoglu S."/>
            <person name="Isik K."/>
        </authorList>
    </citation>
    <scope>NUCLEOTIDE SEQUENCE [LARGE SCALE GENOMIC DNA]</scope>
    <source>
        <strain evidence="2 3">A8036</strain>
    </source>
</reference>
<gene>
    <name evidence="2" type="ORF">ETD96_18230</name>
</gene>
<sequence length="149" mass="16081">MTQVYRVSWKRTPSSPAARGYGPGYGGAPAARVAVEGAPSPPQAALQAEAAPIECKYINREQATKSQKHIGACQGGIPPSYSPLAYDADLAREMPLVKSKAEHCKIISEAAAEARVSASIFWLVWRSRAPTLWLRFEVIAVLCRAGESR</sequence>
<proteinExistence type="predicted"/>
<evidence type="ECO:0000256" key="1">
    <source>
        <dbReference type="SAM" id="MobiDB-lite"/>
    </source>
</evidence>
<name>A0A5S4GXA5_9ACTN</name>
<organism evidence="2 3">
    <name type="scientific">Actinomadura geliboluensis</name>
    <dbReference type="NCBI Taxonomy" id="882440"/>
    <lineage>
        <taxon>Bacteria</taxon>
        <taxon>Bacillati</taxon>
        <taxon>Actinomycetota</taxon>
        <taxon>Actinomycetes</taxon>
        <taxon>Streptosporangiales</taxon>
        <taxon>Thermomonosporaceae</taxon>
        <taxon>Actinomadura</taxon>
    </lineage>
</organism>
<accession>A0A5S4GXA5</accession>
<protein>
    <submittedName>
        <fullName evidence="2">Uncharacterized protein</fullName>
    </submittedName>
</protein>
<feature type="region of interest" description="Disordered" evidence="1">
    <location>
        <begin position="1"/>
        <end position="23"/>
    </location>
</feature>
<dbReference type="EMBL" id="VCKZ01000123">
    <property type="protein sequence ID" value="TMR37546.1"/>
    <property type="molecule type" value="Genomic_DNA"/>
</dbReference>
<dbReference type="RefSeq" id="WP_138637665.1">
    <property type="nucleotide sequence ID" value="NZ_JASWDG010000225.1"/>
</dbReference>